<name>A0A926UQV5_9CYAN</name>
<evidence type="ECO:0000313" key="2">
    <source>
        <dbReference type="Proteomes" id="UP000631421"/>
    </source>
</evidence>
<comment type="caution">
    <text evidence="1">The sequence shown here is derived from an EMBL/GenBank/DDBJ whole genome shotgun (WGS) entry which is preliminary data.</text>
</comment>
<accession>A0A926UQV5</accession>
<evidence type="ECO:0000313" key="1">
    <source>
        <dbReference type="EMBL" id="MBD2148632.1"/>
    </source>
</evidence>
<gene>
    <name evidence="1" type="ORF">H6F44_00590</name>
</gene>
<dbReference type="Proteomes" id="UP000631421">
    <property type="component" value="Unassembled WGS sequence"/>
</dbReference>
<dbReference type="CDD" id="cd21631">
    <property type="entry name" value="RHH_CopG_NikR-like"/>
    <property type="match status" value="1"/>
</dbReference>
<keyword evidence="2" id="KW-1185">Reference proteome</keyword>
<protein>
    <submittedName>
        <fullName evidence="1">CopG family transcriptional regulator</fullName>
    </submittedName>
</protein>
<organism evidence="1 2">
    <name type="scientific">Pseudanabaena cinerea FACHB-1277</name>
    <dbReference type="NCBI Taxonomy" id="2949581"/>
    <lineage>
        <taxon>Bacteria</taxon>
        <taxon>Bacillati</taxon>
        <taxon>Cyanobacteriota</taxon>
        <taxon>Cyanophyceae</taxon>
        <taxon>Pseudanabaenales</taxon>
        <taxon>Pseudanabaenaceae</taxon>
        <taxon>Pseudanabaena</taxon>
        <taxon>Pseudanabaena cinerea</taxon>
    </lineage>
</organism>
<proteinExistence type="predicted"/>
<reference evidence="1" key="1">
    <citation type="journal article" date="2015" name="ISME J.">
        <title>Draft Genome Sequence of Streptomyces incarnatus NRRL8089, which Produces the Nucleoside Antibiotic Sinefungin.</title>
        <authorList>
            <person name="Oshima K."/>
            <person name="Hattori M."/>
            <person name="Shimizu H."/>
            <person name="Fukuda K."/>
            <person name="Nemoto M."/>
            <person name="Inagaki K."/>
            <person name="Tamura T."/>
        </authorList>
    </citation>
    <scope>NUCLEOTIDE SEQUENCE</scope>
    <source>
        <strain evidence="1">FACHB-1277</strain>
    </source>
</reference>
<dbReference type="RefSeq" id="WP_190348970.1">
    <property type="nucleotide sequence ID" value="NZ_JACJPY010000001.1"/>
</dbReference>
<dbReference type="AlphaFoldDB" id="A0A926UQV5"/>
<sequence>MKPTVIYLPQETEQVLEQLSAQGGKTPSEIIQEAIQLYVVNKKKKLPKCVGMGKSGIYNLSERVDELLYH</sequence>
<reference evidence="1" key="2">
    <citation type="submission" date="2020-08" db="EMBL/GenBank/DDBJ databases">
        <authorList>
            <person name="Chen M."/>
            <person name="Teng W."/>
            <person name="Zhao L."/>
            <person name="Hu C."/>
            <person name="Zhou Y."/>
            <person name="Han B."/>
            <person name="Song L."/>
            <person name="Shu W."/>
        </authorList>
    </citation>
    <scope>NUCLEOTIDE SEQUENCE</scope>
    <source>
        <strain evidence="1">FACHB-1277</strain>
    </source>
</reference>
<dbReference type="EMBL" id="JACJPY010000001">
    <property type="protein sequence ID" value="MBD2148632.1"/>
    <property type="molecule type" value="Genomic_DNA"/>
</dbReference>